<organism evidence="1 2">
    <name type="scientific">Penicillium oxalicum (strain 114-2 / CGMCC 5302)</name>
    <name type="common">Penicillium decumbens</name>
    <dbReference type="NCBI Taxonomy" id="933388"/>
    <lineage>
        <taxon>Eukaryota</taxon>
        <taxon>Fungi</taxon>
        <taxon>Dikarya</taxon>
        <taxon>Ascomycota</taxon>
        <taxon>Pezizomycotina</taxon>
        <taxon>Eurotiomycetes</taxon>
        <taxon>Eurotiomycetidae</taxon>
        <taxon>Eurotiales</taxon>
        <taxon>Aspergillaceae</taxon>
        <taxon>Penicillium</taxon>
    </lineage>
</organism>
<gene>
    <name evidence="1" type="ORF">PDE_04956</name>
</gene>
<evidence type="ECO:0000313" key="1">
    <source>
        <dbReference type="EMBL" id="EPS30006.1"/>
    </source>
</evidence>
<dbReference type="AlphaFoldDB" id="S7ZMU3"/>
<dbReference type="HOGENOM" id="CLU_2307021_0_0_1"/>
<protein>
    <submittedName>
        <fullName evidence="1">Uncharacterized protein</fullName>
    </submittedName>
</protein>
<dbReference type="EMBL" id="KB644412">
    <property type="protein sequence ID" value="EPS30006.1"/>
    <property type="molecule type" value="Genomic_DNA"/>
</dbReference>
<keyword evidence="2" id="KW-1185">Reference proteome</keyword>
<sequence length="100" mass="11250">MTDRSPRPSQAALGLSEEVCQLAMNVDIGSTICFARFSGKETFRCLGAEEPKVREVRCEPMMKSTLCHETLFSHFAEYCQFRHPNLGSDFIQVSENPTSD</sequence>
<proteinExistence type="predicted"/>
<name>S7ZMU3_PENO1</name>
<reference evidence="1 2" key="1">
    <citation type="journal article" date="2013" name="PLoS ONE">
        <title>Genomic and secretomic analyses reveal unique features of the lignocellulolytic enzyme system of Penicillium decumbens.</title>
        <authorList>
            <person name="Liu G."/>
            <person name="Zhang L."/>
            <person name="Wei X."/>
            <person name="Zou G."/>
            <person name="Qin Y."/>
            <person name="Ma L."/>
            <person name="Li J."/>
            <person name="Zheng H."/>
            <person name="Wang S."/>
            <person name="Wang C."/>
            <person name="Xun L."/>
            <person name="Zhao G.-P."/>
            <person name="Zhou Z."/>
            <person name="Qu Y."/>
        </authorList>
    </citation>
    <scope>NUCLEOTIDE SEQUENCE [LARGE SCALE GENOMIC DNA]</scope>
    <source>
        <strain evidence="2">114-2 / CGMCC 5302</strain>
    </source>
</reference>
<accession>S7ZMU3</accession>
<evidence type="ECO:0000313" key="2">
    <source>
        <dbReference type="Proteomes" id="UP000019376"/>
    </source>
</evidence>
<dbReference type="Proteomes" id="UP000019376">
    <property type="component" value="Unassembled WGS sequence"/>
</dbReference>